<dbReference type="PROSITE" id="PS50075">
    <property type="entry name" value="CARRIER"/>
    <property type="match status" value="1"/>
</dbReference>
<dbReference type="SUPFAM" id="SSF47336">
    <property type="entry name" value="ACP-like"/>
    <property type="match status" value="1"/>
</dbReference>
<dbReference type="Pfam" id="PF00550">
    <property type="entry name" value="PP-binding"/>
    <property type="match status" value="1"/>
</dbReference>
<evidence type="ECO:0000259" key="1">
    <source>
        <dbReference type="PROSITE" id="PS50075"/>
    </source>
</evidence>
<feature type="domain" description="Carrier" evidence="1">
    <location>
        <begin position="4"/>
        <end position="83"/>
    </location>
</feature>
<proteinExistence type="predicted"/>
<accession>A0A538SL79</accession>
<dbReference type="InterPro" id="IPR009081">
    <property type="entry name" value="PP-bd_ACP"/>
</dbReference>
<dbReference type="Proteomes" id="UP000319829">
    <property type="component" value="Unassembled WGS sequence"/>
</dbReference>
<sequence>MDEPDILARTRAYVHDTFLYMRPGFALADRDRLLQRGVIDSMGVMELIGFLRSEFGVVVADEDITEQNLGTLADIARYVAAKHRNGGPARS</sequence>
<evidence type="ECO:0000313" key="3">
    <source>
        <dbReference type="Proteomes" id="UP000319829"/>
    </source>
</evidence>
<dbReference type="Gene3D" id="1.10.1200.10">
    <property type="entry name" value="ACP-like"/>
    <property type="match status" value="1"/>
</dbReference>
<evidence type="ECO:0000313" key="2">
    <source>
        <dbReference type="EMBL" id="TMQ52127.1"/>
    </source>
</evidence>
<dbReference type="InterPro" id="IPR036736">
    <property type="entry name" value="ACP-like_sf"/>
</dbReference>
<gene>
    <name evidence="2" type="ORF">E6K74_12680</name>
</gene>
<protein>
    <submittedName>
        <fullName evidence="2">Acyl carrier protein</fullName>
    </submittedName>
</protein>
<reference evidence="2 3" key="1">
    <citation type="journal article" date="2019" name="Nat. Microbiol.">
        <title>Mediterranean grassland soil C-N compound turnover is dependent on rainfall and depth, and is mediated by genomically divergent microorganisms.</title>
        <authorList>
            <person name="Diamond S."/>
            <person name="Andeer P.F."/>
            <person name="Li Z."/>
            <person name="Crits-Christoph A."/>
            <person name="Burstein D."/>
            <person name="Anantharaman K."/>
            <person name="Lane K.R."/>
            <person name="Thomas B.C."/>
            <person name="Pan C."/>
            <person name="Northen T.R."/>
            <person name="Banfield J.F."/>
        </authorList>
    </citation>
    <scope>NUCLEOTIDE SEQUENCE [LARGE SCALE GENOMIC DNA]</scope>
    <source>
        <strain evidence="2">WS_4</strain>
    </source>
</reference>
<name>A0A538SL79_UNCEI</name>
<dbReference type="EMBL" id="VBOU01000115">
    <property type="protein sequence ID" value="TMQ52127.1"/>
    <property type="molecule type" value="Genomic_DNA"/>
</dbReference>
<comment type="caution">
    <text evidence="2">The sequence shown here is derived from an EMBL/GenBank/DDBJ whole genome shotgun (WGS) entry which is preliminary data.</text>
</comment>
<dbReference type="AlphaFoldDB" id="A0A538SL79"/>
<organism evidence="2 3">
    <name type="scientific">Eiseniibacteriota bacterium</name>
    <dbReference type="NCBI Taxonomy" id="2212470"/>
    <lineage>
        <taxon>Bacteria</taxon>
        <taxon>Candidatus Eiseniibacteriota</taxon>
    </lineage>
</organism>